<dbReference type="InterPro" id="IPR051534">
    <property type="entry name" value="CBASS_pafABC_assoc_protein"/>
</dbReference>
<dbReference type="SUPFAM" id="SSF46785">
    <property type="entry name" value="Winged helix' DNA-binding domain"/>
    <property type="match status" value="1"/>
</dbReference>
<evidence type="ECO:0000256" key="1">
    <source>
        <dbReference type="ARBA" id="ARBA00023015"/>
    </source>
</evidence>
<dbReference type="Gene3D" id="1.10.10.10">
    <property type="entry name" value="Winged helix-like DNA-binding domain superfamily/Winged helix DNA-binding domain"/>
    <property type="match status" value="1"/>
</dbReference>
<sequence>MEATMTKTSRINTMMRYINNRQVFTIRELMTQFQVSRSTVIRDLNSIQELGMPLTATVGRDGGYAVLANRLLPAVQFNNEELKALFVSFLATLNTQLPYLENRNTLTEKLVAIASQTQQDDLLTLQELLVFDHTNPRNPKLTELTDFAPALLKPLLNTCLRTRQLVITDSTGRHTVWVQHVFTRQTTWYIAAWDLTTQRFCQLAVADMQDVQPVAKEQSLNPDVINAAIRQAQPAVNIRISLTAPAIQQFHNHPHPTAVLQYRDLFQQTALLECTVETTDAQAVRDFSNWFRYLGPSARLEMAPTTVTDDLRQLANDLLANLP</sequence>
<keyword evidence="1" id="KW-0805">Transcription regulation</keyword>
<dbReference type="PANTHER" id="PTHR34580:SF9">
    <property type="entry name" value="SLL5097 PROTEIN"/>
    <property type="match status" value="1"/>
</dbReference>
<dbReference type="InterPro" id="IPR036388">
    <property type="entry name" value="WH-like_DNA-bd_sf"/>
</dbReference>
<dbReference type="GO" id="GO:0003700">
    <property type="term" value="F:DNA-binding transcription factor activity"/>
    <property type="evidence" value="ECO:0007669"/>
    <property type="project" value="InterPro"/>
</dbReference>
<dbReference type="STRING" id="616990.IV54_GL001574"/>
<proteinExistence type="predicted"/>
<dbReference type="PROSITE" id="PS51000">
    <property type="entry name" value="HTH_DEOR_2"/>
    <property type="match status" value="1"/>
</dbReference>
<name>A0A0R2M0N6_9LACO</name>
<organism evidence="4 5">
    <name type="scientific">Levilactobacillus paucivorans</name>
    <dbReference type="NCBI Taxonomy" id="616990"/>
    <lineage>
        <taxon>Bacteria</taxon>
        <taxon>Bacillati</taxon>
        <taxon>Bacillota</taxon>
        <taxon>Bacilli</taxon>
        <taxon>Lactobacillales</taxon>
        <taxon>Lactobacillaceae</taxon>
        <taxon>Levilactobacillus</taxon>
    </lineage>
</organism>
<dbReference type="Pfam" id="PF08279">
    <property type="entry name" value="HTH_11"/>
    <property type="match status" value="1"/>
</dbReference>
<dbReference type="InterPro" id="IPR013196">
    <property type="entry name" value="HTH_11"/>
</dbReference>
<dbReference type="PANTHER" id="PTHR34580">
    <property type="match status" value="1"/>
</dbReference>
<accession>A0A0R2M0N6</accession>
<evidence type="ECO:0000313" key="5">
    <source>
        <dbReference type="Proteomes" id="UP000051906"/>
    </source>
</evidence>
<dbReference type="Proteomes" id="UP000051906">
    <property type="component" value="Unassembled WGS sequence"/>
</dbReference>
<evidence type="ECO:0000313" key="4">
    <source>
        <dbReference type="EMBL" id="KRO04058.1"/>
    </source>
</evidence>
<comment type="caution">
    <text evidence="4">The sequence shown here is derived from an EMBL/GenBank/DDBJ whole genome shotgun (WGS) entry which is preliminary data.</text>
</comment>
<dbReference type="PATRIC" id="fig|616990.3.peg.1666"/>
<feature type="domain" description="HTH deoR-type" evidence="3">
    <location>
        <begin position="7"/>
        <end position="67"/>
    </location>
</feature>
<gene>
    <name evidence="4" type="ORF">IV54_GL001574</name>
</gene>
<reference evidence="4 5" key="1">
    <citation type="journal article" date="2015" name="Genome Announc.">
        <title>Expanding the biotechnology potential of lactobacilli through comparative genomics of 213 strains and associated genera.</title>
        <authorList>
            <person name="Sun Z."/>
            <person name="Harris H.M."/>
            <person name="McCann A."/>
            <person name="Guo C."/>
            <person name="Argimon S."/>
            <person name="Zhang W."/>
            <person name="Yang X."/>
            <person name="Jeffery I.B."/>
            <person name="Cooney J.C."/>
            <person name="Kagawa T.F."/>
            <person name="Liu W."/>
            <person name="Song Y."/>
            <person name="Salvetti E."/>
            <person name="Wrobel A."/>
            <person name="Rasinkangas P."/>
            <person name="Parkhill J."/>
            <person name="Rea M.C."/>
            <person name="O'Sullivan O."/>
            <person name="Ritari J."/>
            <person name="Douillard F.P."/>
            <person name="Paul Ross R."/>
            <person name="Yang R."/>
            <person name="Briner A.E."/>
            <person name="Felis G.E."/>
            <person name="de Vos W.M."/>
            <person name="Barrangou R."/>
            <person name="Klaenhammer T.R."/>
            <person name="Caufield P.W."/>
            <person name="Cui Y."/>
            <person name="Zhang H."/>
            <person name="O'Toole P.W."/>
        </authorList>
    </citation>
    <scope>NUCLEOTIDE SEQUENCE [LARGE SCALE GENOMIC DNA]</scope>
    <source>
        <strain evidence="4 5">DSM 22467</strain>
    </source>
</reference>
<dbReference type="SMART" id="SM00420">
    <property type="entry name" value="HTH_DEOR"/>
    <property type="match status" value="1"/>
</dbReference>
<protein>
    <submittedName>
        <fullName evidence="4">DeoR family transcriptional regulator</fullName>
    </submittedName>
</protein>
<keyword evidence="2" id="KW-0804">Transcription</keyword>
<dbReference type="InterPro" id="IPR036390">
    <property type="entry name" value="WH_DNA-bd_sf"/>
</dbReference>
<keyword evidence="5" id="KW-1185">Reference proteome</keyword>
<dbReference type="EMBL" id="JQCA01000043">
    <property type="protein sequence ID" value="KRO04058.1"/>
    <property type="molecule type" value="Genomic_DNA"/>
</dbReference>
<evidence type="ECO:0000259" key="3">
    <source>
        <dbReference type="PROSITE" id="PS51000"/>
    </source>
</evidence>
<evidence type="ECO:0000256" key="2">
    <source>
        <dbReference type="ARBA" id="ARBA00023163"/>
    </source>
</evidence>
<dbReference type="AlphaFoldDB" id="A0A0R2M0N6"/>
<dbReference type="InterPro" id="IPR001034">
    <property type="entry name" value="DeoR_HTH"/>
</dbReference>